<feature type="binding site" evidence="4">
    <location>
        <begin position="223"/>
        <end position="227"/>
    </location>
    <ligand>
        <name>ATP</name>
        <dbReference type="ChEBI" id="CHEBI:30616"/>
    </ligand>
</feature>
<evidence type="ECO:0000256" key="3">
    <source>
        <dbReference type="PIRSR" id="PIRSR600407-1"/>
    </source>
</evidence>
<evidence type="ECO:0008006" key="9">
    <source>
        <dbReference type="Google" id="ProtNLM"/>
    </source>
</evidence>
<dbReference type="GO" id="GO:0017110">
    <property type="term" value="F:nucleoside diphosphate phosphatase activity"/>
    <property type="evidence" value="ECO:0007669"/>
    <property type="project" value="TreeGrafter"/>
</dbReference>
<dbReference type="GO" id="GO:0009134">
    <property type="term" value="P:nucleoside diphosphate catabolic process"/>
    <property type="evidence" value="ECO:0007669"/>
    <property type="project" value="TreeGrafter"/>
</dbReference>
<dbReference type="GO" id="GO:0016020">
    <property type="term" value="C:membrane"/>
    <property type="evidence" value="ECO:0007669"/>
    <property type="project" value="TreeGrafter"/>
</dbReference>
<dbReference type="Proteomes" id="UP001374535">
    <property type="component" value="Chromosome 5"/>
</dbReference>
<dbReference type="Pfam" id="PF01150">
    <property type="entry name" value="GDA1_CD39"/>
    <property type="match status" value="1"/>
</dbReference>
<comment type="similarity">
    <text evidence="1">Belongs to the GDA1/CD39 NTPase family.</text>
</comment>
<evidence type="ECO:0000256" key="2">
    <source>
        <dbReference type="ARBA" id="ARBA00022801"/>
    </source>
</evidence>
<evidence type="ECO:0000313" key="7">
    <source>
        <dbReference type="EMBL" id="WVZ12417.1"/>
    </source>
</evidence>
<protein>
    <recommendedName>
        <fullName evidence="9">Apyrase 6</fullName>
    </recommendedName>
</protein>
<feature type="active site" description="Proton acceptor" evidence="3">
    <location>
        <position position="193"/>
    </location>
</feature>
<reference evidence="7 8" key="1">
    <citation type="journal article" date="2023" name="Life. Sci Alliance">
        <title>Evolutionary insights into 3D genome organization and epigenetic landscape of Vigna mungo.</title>
        <authorList>
            <person name="Junaid A."/>
            <person name="Singh B."/>
            <person name="Bhatia S."/>
        </authorList>
    </citation>
    <scope>NUCLEOTIDE SEQUENCE [LARGE SCALE GENOMIC DNA]</scope>
    <source>
        <strain evidence="7">Urdbean</strain>
    </source>
</reference>
<keyword evidence="6" id="KW-0472">Membrane</keyword>
<organism evidence="7 8">
    <name type="scientific">Vigna mungo</name>
    <name type="common">Black gram</name>
    <name type="synonym">Phaseolus mungo</name>
    <dbReference type="NCBI Taxonomy" id="3915"/>
    <lineage>
        <taxon>Eukaryota</taxon>
        <taxon>Viridiplantae</taxon>
        <taxon>Streptophyta</taxon>
        <taxon>Embryophyta</taxon>
        <taxon>Tracheophyta</taxon>
        <taxon>Spermatophyta</taxon>
        <taxon>Magnoliopsida</taxon>
        <taxon>eudicotyledons</taxon>
        <taxon>Gunneridae</taxon>
        <taxon>Pentapetalae</taxon>
        <taxon>rosids</taxon>
        <taxon>fabids</taxon>
        <taxon>Fabales</taxon>
        <taxon>Fabaceae</taxon>
        <taxon>Papilionoideae</taxon>
        <taxon>50 kb inversion clade</taxon>
        <taxon>NPAAA clade</taxon>
        <taxon>indigoferoid/millettioid clade</taxon>
        <taxon>Phaseoleae</taxon>
        <taxon>Vigna</taxon>
    </lineage>
</organism>
<dbReference type="Gene3D" id="3.30.420.150">
    <property type="entry name" value="Exopolyphosphatase. Domain 2"/>
    <property type="match status" value="1"/>
</dbReference>
<dbReference type="Gene3D" id="3.30.420.40">
    <property type="match status" value="1"/>
</dbReference>
<keyword evidence="4" id="KW-0547">Nucleotide-binding</keyword>
<keyword evidence="8" id="KW-1185">Reference proteome</keyword>
<dbReference type="PANTHER" id="PTHR11782">
    <property type="entry name" value="ADENOSINE/GUANOSINE DIPHOSPHATASE"/>
    <property type="match status" value="1"/>
</dbReference>
<dbReference type="AlphaFoldDB" id="A0AAQ3NNJ5"/>
<keyword evidence="6" id="KW-1133">Transmembrane helix</keyword>
<accession>A0AAQ3NNJ5</accession>
<dbReference type="InterPro" id="IPR000407">
    <property type="entry name" value="GDA1_CD39_NTPase"/>
</dbReference>
<evidence type="ECO:0000256" key="5">
    <source>
        <dbReference type="SAM" id="MobiDB-lite"/>
    </source>
</evidence>
<evidence type="ECO:0000256" key="4">
    <source>
        <dbReference type="PIRSR" id="PIRSR600407-2"/>
    </source>
</evidence>
<feature type="transmembrane region" description="Helical" evidence="6">
    <location>
        <begin position="41"/>
        <end position="59"/>
    </location>
</feature>
<evidence type="ECO:0000313" key="8">
    <source>
        <dbReference type="Proteomes" id="UP001374535"/>
    </source>
</evidence>
<gene>
    <name evidence="7" type="ORF">V8G54_016947</name>
</gene>
<sequence length="499" mass="55945">MRRSSARTRAGSNRNDEMDPIKTRSTNLFARNPKSAPSRSLSSVLLLILGLSFLFLLSYCAFSHSESSFRYRIIVDGGSTGTRVHVFKYRSGRTLHFGKEGLASMRVNPGLSAFSEDPVGAGWSVSKLVEFAKGRIPRVCWGETEIRLMATAGLRMLDAEVQERILESCRKVLRNSGFKFMDHWASVITGSDEGVYAWIVANYALGTLGGDPLDTTGIVELGGASAQVTFVSREPVLPSFSRTVKFGNITYKLYSRSFLHFGLNAAHDSWKEGLVSGKFGLASQSLQERLRIDPCTPTGYSYSAESLKLPPSSESEKKHAPINIVTWDQLSYHIFGGIFWPQKISITHQSDALEKGDSSNFFGLRPKAYLSKLITAGQEFCGEDWLRLKEKYVSHNEEDLLRYCFSSAYIVALLHDSLGIALDDERYCFSFKGLIGLTEVRVILGLLIEVEAWLFNCQMEDFMMFWWLNGEDLVQACRVDEWKLQDLVAVACIVTLQWI</sequence>
<feature type="region of interest" description="Disordered" evidence="5">
    <location>
        <begin position="1"/>
        <end position="37"/>
    </location>
</feature>
<proteinExistence type="inferred from homology"/>
<name>A0AAQ3NNJ5_VIGMU</name>
<dbReference type="EMBL" id="CP144696">
    <property type="protein sequence ID" value="WVZ12417.1"/>
    <property type="molecule type" value="Genomic_DNA"/>
</dbReference>
<evidence type="ECO:0000256" key="1">
    <source>
        <dbReference type="ARBA" id="ARBA00009283"/>
    </source>
</evidence>
<keyword evidence="4" id="KW-0067">ATP-binding</keyword>
<dbReference type="PANTHER" id="PTHR11782:SF3">
    <property type="entry name" value="APYRASE 6-RELATED"/>
    <property type="match status" value="1"/>
</dbReference>
<keyword evidence="2" id="KW-0378">Hydrolase</keyword>
<keyword evidence="6" id="KW-0812">Transmembrane</keyword>
<evidence type="ECO:0000256" key="6">
    <source>
        <dbReference type="SAM" id="Phobius"/>
    </source>
</evidence>
<dbReference type="GO" id="GO:0005524">
    <property type="term" value="F:ATP binding"/>
    <property type="evidence" value="ECO:0007669"/>
    <property type="project" value="UniProtKB-KW"/>
</dbReference>